<dbReference type="Proteomes" id="UP000479132">
    <property type="component" value="Unassembled WGS sequence"/>
</dbReference>
<sequence length="220" mass="23860">MKPVFQVLFGLIIVVTIGAVILSLSVDSIVRSNIESTTSEMLETTVKVDDVAISILNGEGSIEGITIYNPEGFSENPAVKLQQISLTVDPYSLLSDTVIVKEVRIKEPELYFEQKVKGSNLNTLSSKLKEGSSSGTRAVIDYLLVEDGRVTLTTEIGGEKSVEGTFSKIEIEGIGRDGNNTMEQVLSQILKPILEEAAQEAIRQGVKDKARDAVEDLLDS</sequence>
<dbReference type="AlphaFoldDB" id="A0A6M1SZI8"/>
<keyword evidence="1" id="KW-0812">Transmembrane</keyword>
<keyword evidence="1" id="KW-1133">Transmembrane helix</keyword>
<keyword evidence="1" id="KW-0472">Membrane</keyword>
<evidence type="ECO:0000313" key="2">
    <source>
        <dbReference type="EMBL" id="NGP87067.1"/>
    </source>
</evidence>
<proteinExistence type="predicted"/>
<evidence type="ECO:0000313" key="3">
    <source>
        <dbReference type="Proteomes" id="UP000479132"/>
    </source>
</evidence>
<evidence type="ECO:0008006" key="4">
    <source>
        <dbReference type="Google" id="ProtNLM"/>
    </source>
</evidence>
<dbReference type="RefSeq" id="WP_165265487.1">
    <property type="nucleotide sequence ID" value="NZ_JAALLS010000002.1"/>
</dbReference>
<organism evidence="2 3">
    <name type="scientific">Fodinibius halophilus</name>
    <dbReference type="NCBI Taxonomy" id="1736908"/>
    <lineage>
        <taxon>Bacteria</taxon>
        <taxon>Pseudomonadati</taxon>
        <taxon>Balneolota</taxon>
        <taxon>Balneolia</taxon>
        <taxon>Balneolales</taxon>
        <taxon>Balneolaceae</taxon>
        <taxon>Fodinibius</taxon>
    </lineage>
</organism>
<comment type="caution">
    <text evidence="2">The sequence shown here is derived from an EMBL/GenBank/DDBJ whole genome shotgun (WGS) entry which is preliminary data.</text>
</comment>
<accession>A0A6M1SZI8</accession>
<protein>
    <recommendedName>
        <fullName evidence="4">AsmA family protein</fullName>
    </recommendedName>
</protein>
<feature type="transmembrane region" description="Helical" evidence="1">
    <location>
        <begin position="7"/>
        <end position="26"/>
    </location>
</feature>
<gene>
    <name evidence="2" type="ORF">G3569_01770</name>
</gene>
<name>A0A6M1SZI8_9BACT</name>
<evidence type="ECO:0000256" key="1">
    <source>
        <dbReference type="SAM" id="Phobius"/>
    </source>
</evidence>
<dbReference type="EMBL" id="JAALLS010000002">
    <property type="protein sequence ID" value="NGP87067.1"/>
    <property type="molecule type" value="Genomic_DNA"/>
</dbReference>
<dbReference type="InterPro" id="IPR008023">
    <property type="entry name" value="DUF748"/>
</dbReference>
<keyword evidence="3" id="KW-1185">Reference proteome</keyword>
<dbReference type="Pfam" id="PF05359">
    <property type="entry name" value="DUF748"/>
    <property type="match status" value="1"/>
</dbReference>
<reference evidence="2 3" key="1">
    <citation type="submission" date="2020-02" db="EMBL/GenBank/DDBJ databases">
        <title>Aliifodinibius halophilus 2W32, complete genome.</title>
        <authorList>
            <person name="Li Y."/>
            <person name="Wu S."/>
        </authorList>
    </citation>
    <scope>NUCLEOTIDE SEQUENCE [LARGE SCALE GENOMIC DNA]</scope>
    <source>
        <strain evidence="2 3">2W32</strain>
    </source>
</reference>